<feature type="region of interest" description="Disordered" evidence="1">
    <location>
        <begin position="1"/>
        <end position="24"/>
    </location>
</feature>
<dbReference type="InterPro" id="IPR002110">
    <property type="entry name" value="Ankyrin_rpt"/>
</dbReference>
<dbReference type="Gene3D" id="1.25.40.20">
    <property type="entry name" value="Ankyrin repeat-containing domain"/>
    <property type="match status" value="2"/>
</dbReference>
<organism evidence="3 4">
    <name type="scientific">Thalassiosira pseudonana</name>
    <name type="common">Marine diatom</name>
    <name type="synonym">Cyclotella nana</name>
    <dbReference type="NCBI Taxonomy" id="35128"/>
    <lineage>
        <taxon>Eukaryota</taxon>
        <taxon>Sar</taxon>
        <taxon>Stramenopiles</taxon>
        <taxon>Ochrophyta</taxon>
        <taxon>Bacillariophyta</taxon>
        <taxon>Coscinodiscophyceae</taxon>
        <taxon>Thalassiosirophycidae</taxon>
        <taxon>Thalassiosirales</taxon>
        <taxon>Thalassiosiraceae</taxon>
        <taxon>Thalassiosira</taxon>
    </lineage>
</organism>
<proteinExistence type="predicted"/>
<dbReference type="SMART" id="SM00220">
    <property type="entry name" value="S_TKc"/>
    <property type="match status" value="1"/>
</dbReference>
<dbReference type="PROSITE" id="PS50011">
    <property type="entry name" value="PROTEIN_KINASE_DOM"/>
    <property type="match status" value="1"/>
</dbReference>
<reference evidence="3 4" key="1">
    <citation type="journal article" date="2004" name="Science">
        <title>The genome of the diatom Thalassiosira pseudonana: ecology, evolution, and metabolism.</title>
        <authorList>
            <person name="Armbrust E.V."/>
            <person name="Berges J.A."/>
            <person name="Bowler C."/>
            <person name="Green B.R."/>
            <person name="Martinez D."/>
            <person name="Putnam N.H."/>
            <person name="Zhou S."/>
            <person name="Allen A.E."/>
            <person name="Apt K.E."/>
            <person name="Bechner M."/>
            <person name="Brzezinski M.A."/>
            <person name="Chaal B.K."/>
            <person name="Chiovitti A."/>
            <person name="Davis A.K."/>
            <person name="Demarest M.S."/>
            <person name="Detter J.C."/>
            <person name="Glavina T."/>
            <person name="Goodstein D."/>
            <person name="Hadi M.Z."/>
            <person name="Hellsten U."/>
            <person name="Hildebrand M."/>
            <person name="Jenkins B.D."/>
            <person name="Jurka J."/>
            <person name="Kapitonov V.V."/>
            <person name="Kroger N."/>
            <person name="Lau W.W."/>
            <person name="Lane T.W."/>
            <person name="Larimer F.W."/>
            <person name="Lippmeier J.C."/>
            <person name="Lucas S."/>
            <person name="Medina M."/>
            <person name="Montsant A."/>
            <person name="Obornik M."/>
            <person name="Parker M.S."/>
            <person name="Palenik B."/>
            <person name="Pazour G.J."/>
            <person name="Richardson P.M."/>
            <person name="Rynearson T.A."/>
            <person name="Saito M.A."/>
            <person name="Schwartz D.C."/>
            <person name="Thamatrakoln K."/>
            <person name="Valentin K."/>
            <person name="Vardi A."/>
            <person name="Wilkerson F.P."/>
            <person name="Rokhsar D.S."/>
        </authorList>
    </citation>
    <scope>NUCLEOTIDE SEQUENCE [LARGE SCALE GENOMIC DNA]</scope>
    <source>
        <strain evidence="3 4">CCMP1335</strain>
    </source>
</reference>
<dbReference type="EMBL" id="CM000641">
    <property type="protein sequence ID" value="EED92779.1"/>
    <property type="molecule type" value="Genomic_DNA"/>
</dbReference>
<dbReference type="InParanoid" id="B8C1H8"/>
<reference evidence="3 4" key="2">
    <citation type="journal article" date="2008" name="Nature">
        <title>The Phaeodactylum genome reveals the evolutionary history of diatom genomes.</title>
        <authorList>
            <person name="Bowler C."/>
            <person name="Allen A.E."/>
            <person name="Badger J.H."/>
            <person name="Grimwood J."/>
            <person name="Jabbari K."/>
            <person name="Kuo A."/>
            <person name="Maheswari U."/>
            <person name="Martens C."/>
            <person name="Maumus F."/>
            <person name="Otillar R.P."/>
            <person name="Rayko E."/>
            <person name="Salamov A."/>
            <person name="Vandepoele K."/>
            <person name="Beszteri B."/>
            <person name="Gruber A."/>
            <person name="Heijde M."/>
            <person name="Katinka M."/>
            <person name="Mock T."/>
            <person name="Valentin K."/>
            <person name="Verret F."/>
            <person name="Berges J.A."/>
            <person name="Brownlee C."/>
            <person name="Cadoret J.P."/>
            <person name="Chiovitti A."/>
            <person name="Choi C.J."/>
            <person name="Coesel S."/>
            <person name="De Martino A."/>
            <person name="Detter J.C."/>
            <person name="Durkin C."/>
            <person name="Falciatore A."/>
            <person name="Fournet J."/>
            <person name="Haruta M."/>
            <person name="Huysman M.J."/>
            <person name="Jenkins B.D."/>
            <person name="Jiroutova K."/>
            <person name="Jorgensen R.E."/>
            <person name="Joubert Y."/>
            <person name="Kaplan A."/>
            <person name="Kroger N."/>
            <person name="Kroth P.G."/>
            <person name="La Roche J."/>
            <person name="Lindquist E."/>
            <person name="Lommer M."/>
            <person name="Martin-Jezequel V."/>
            <person name="Lopez P.J."/>
            <person name="Lucas S."/>
            <person name="Mangogna M."/>
            <person name="McGinnis K."/>
            <person name="Medlin L.K."/>
            <person name="Montsant A."/>
            <person name="Oudot-Le Secq M.P."/>
            <person name="Napoli C."/>
            <person name="Obornik M."/>
            <person name="Parker M.S."/>
            <person name="Petit J.L."/>
            <person name="Porcel B.M."/>
            <person name="Poulsen N."/>
            <person name="Robison M."/>
            <person name="Rychlewski L."/>
            <person name="Rynearson T.A."/>
            <person name="Schmutz J."/>
            <person name="Shapiro H."/>
            <person name="Siaut M."/>
            <person name="Stanley M."/>
            <person name="Sussman M.R."/>
            <person name="Taylor A.R."/>
            <person name="Vardi A."/>
            <person name="von Dassow P."/>
            <person name="Vyverman W."/>
            <person name="Willis A."/>
            <person name="Wyrwicz L.S."/>
            <person name="Rokhsar D.S."/>
            <person name="Weissenbach J."/>
            <person name="Armbrust E.V."/>
            <person name="Green B.R."/>
            <person name="Van de Peer Y."/>
            <person name="Grigoriev I.V."/>
        </authorList>
    </citation>
    <scope>NUCLEOTIDE SEQUENCE [LARGE SCALE GENOMIC DNA]</scope>
    <source>
        <strain evidence="3 4">CCMP1335</strain>
    </source>
</reference>
<dbReference type="GO" id="GO:0005524">
    <property type="term" value="F:ATP binding"/>
    <property type="evidence" value="ECO:0007669"/>
    <property type="project" value="InterPro"/>
</dbReference>
<dbReference type="KEGG" id="tps:THAPSDRAFT_22185"/>
<dbReference type="PANTHER" id="PTHR24121">
    <property type="entry name" value="NO MECHANORECEPTOR POTENTIAL C, ISOFORM D-RELATED"/>
    <property type="match status" value="1"/>
</dbReference>
<dbReference type="HOGENOM" id="CLU_245848_0_0_1"/>
<dbReference type="GeneID" id="7452631"/>
<sequence>MEDYPLDEHDIPQPSAAAPLQPPVEVEVPPTTARINAYLTQIDADPNTTYRPTEAQLRWAHCQREETARDTKARLEWLMHYPTSGSDVEGAHASDGQSSVNDDDGTNYDTEASSLDRHYSPSESQSPASRAYLGMRRDRQGQWVRRHFSQTRFPNLAAKAVHSSPSRKSKESGDEKDDGRCESSDQSTSNQFCKSTTRKKRVDKSRWRRAPLRVSARALEERKAITSSPLRLIPEDTVQHTSYSFTIPGPVPSESTTAQYNNTPINSPKTSRRKKKLKPKVVFENATDLESFERNRTEKKISTPSLEDEISGLFTATSSRRSGSAGMGTSSFHRRRQNTGSSQTSYVSNEDEERIRRFEEAYKAIMLVSDGNHGDDEAIVSTEWLSRGGKRWTRDPNVSSAVSIDGRQYDDIQRAPTASLKQMATPDCYDGKNGKFRVELHDRAASWLVHVPRPSPKGLRRDSELNVIARKDILLPGVSTRGRGREMDTTEARNVLLSPCQKKLSDIETTIQRSDSGTTFDLMQNRKAIAQGSPMRQYQMKRLDGTAFPPITTSVPKISPPPIPKRQLQMTETESAQLSTQASKLQSAGKLIPALAKPMLQCKDGSDMSDEKKQTGGDSTSSSVRTSTLRMLFSGVSNKPVQPTRIFPTKKWVSPKEEIAKSRPGKLNVTAAKAKFEGNAEQPKSFAERGGKSVPKLEDTRTNLAGTADDIDANKSYALWKQRVASPAKKDEVAGDCGLDDIDGESEELICTTTLDPPEKQFPQLMKRNGASKSSPNNPSLQNLNVASLVRESLVRTDRSIIDTDGAESVFAEFDEEQRLQKVGSMLMSPALITKRYQQALNAIETRNWDQISYLVNANPWLTEMKDVRNDQFLVHPLALFGGGQHETDEEADPNPAPKQLVCSMIEYDPSVVQKLDNEGNLPLHMAAASANILMIKELGMRFAAGASVQNHDGMLPLHLAIMSCALFPTGDHAVELILALFPGGVSVKDSDGNTPLHIAAGTLKGDVGVDIIYQLTEVCNELSRANPAHLKDSISGHTKKPKQRSDDASIITSTTEPYSDVDDSLPGSVVCVVKNNNGETPLARAITSRSGWQVAEALLNINGGHLAVLEKNSTSQNALHLVLEREFNDAAIVLALLKSVPLTASIADGSGTTPIQLACMNSLQREVILALAIIDLPIDLGAKEEAIVRNGYGASWWFLLCESNDHYLDIVKEILSLCSHPQKMALCLARVGPDGENRTAVASATPRCKMELMKSLRFLGRFEFIGSDTTGNASSQTTQQFVVIDYGSHDNLTESGKKASLKCFNNAEEFSREAKHLHQVSLNPRLFEELNYFSVTEHEANAPQGIRIKYCVSVNMSKMSLARVVAGMPKDHKYRSDMNLLSRYFGKAKSILHLIAEALGELHNAGIAHGNIDSHHIGKFGEDWKVTGILGSAVNGERFASARLGLHSPPETFQSCSPLLSADPTVDVWSFGKLMYEVLVGESIFKPFSEEEDTHLLSKLVSGWDDNHLAIIATQLFDARIGAVGIDLISRCLRPVKKERPRSMQVVLQHPFWNDKNVFHLS</sequence>
<feature type="compositionally biased region" description="Basic and acidic residues" evidence="1">
    <location>
        <begin position="604"/>
        <end position="615"/>
    </location>
</feature>
<feature type="region of interest" description="Disordered" evidence="1">
    <location>
        <begin position="318"/>
        <end position="351"/>
    </location>
</feature>
<feature type="region of interest" description="Disordered" evidence="1">
    <location>
        <begin position="154"/>
        <end position="206"/>
    </location>
</feature>
<evidence type="ECO:0000313" key="4">
    <source>
        <dbReference type="Proteomes" id="UP000001449"/>
    </source>
</evidence>
<feature type="region of interest" description="Disordered" evidence="1">
    <location>
        <begin position="250"/>
        <end position="277"/>
    </location>
</feature>
<feature type="compositionally biased region" description="Polar residues" evidence="1">
    <location>
        <begin position="338"/>
        <end position="348"/>
    </location>
</feature>
<dbReference type="SUPFAM" id="SSF48403">
    <property type="entry name" value="Ankyrin repeat"/>
    <property type="match status" value="1"/>
</dbReference>
<name>B8C1H8_THAPS</name>
<dbReference type="PaxDb" id="35128-Thaps22185"/>
<dbReference type="InterPro" id="IPR011009">
    <property type="entry name" value="Kinase-like_dom_sf"/>
</dbReference>
<feature type="region of interest" description="Disordered" evidence="1">
    <location>
        <begin position="84"/>
        <end position="131"/>
    </location>
</feature>
<evidence type="ECO:0000313" key="3">
    <source>
        <dbReference type="EMBL" id="EED92779.1"/>
    </source>
</evidence>
<feature type="domain" description="Protein kinase" evidence="2">
    <location>
        <begin position="1260"/>
        <end position="1554"/>
    </location>
</feature>
<dbReference type="Gene3D" id="1.10.510.10">
    <property type="entry name" value="Transferase(Phosphotransferase) domain 1"/>
    <property type="match status" value="1"/>
</dbReference>
<keyword evidence="4" id="KW-1185">Reference proteome</keyword>
<dbReference type="InterPro" id="IPR036770">
    <property type="entry name" value="Ankyrin_rpt-contain_sf"/>
</dbReference>
<dbReference type="Proteomes" id="UP000001449">
    <property type="component" value="Chromosome 4"/>
</dbReference>
<dbReference type="GO" id="GO:0004672">
    <property type="term" value="F:protein kinase activity"/>
    <property type="evidence" value="ECO:0007669"/>
    <property type="project" value="InterPro"/>
</dbReference>
<dbReference type="SMART" id="SM00248">
    <property type="entry name" value="ANK"/>
    <property type="match status" value="6"/>
</dbReference>
<feature type="compositionally biased region" description="Polar residues" evidence="1">
    <location>
        <begin position="253"/>
        <end position="266"/>
    </location>
</feature>
<feature type="compositionally biased region" description="Basic residues" evidence="1">
    <location>
        <begin position="196"/>
        <end position="206"/>
    </location>
</feature>
<dbReference type="RefSeq" id="XP_002289242.1">
    <property type="nucleotide sequence ID" value="XM_002289206.1"/>
</dbReference>
<evidence type="ECO:0000259" key="2">
    <source>
        <dbReference type="PROSITE" id="PS50011"/>
    </source>
</evidence>
<accession>B8C1H8</accession>
<feature type="compositionally biased region" description="Basic and acidic residues" evidence="1">
    <location>
        <begin position="168"/>
        <end position="183"/>
    </location>
</feature>
<dbReference type="STRING" id="35128.B8C1H8"/>
<protein>
    <recommendedName>
        <fullName evidence="2">Protein kinase domain-containing protein</fullName>
    </recommendedName>
</protein>
<feature type="region of interest" description="Disordered" evidence="1">
    <location>
        <begin position="1031"/>
        <end position="1051"/>
    </location>
</feature>
<feature type="compositionally biased region" description="Polar residues" evidence="1">
    <location>
        <begin position="318"/>
        <end position="331"/>
    </location>
</feature>
<feature type="compositionally biased region" description="Polar residues" evidence="1">
    <location>
        <begin position="184"/>
        <end position="195"/>
    </location>
</feature>
<dbReference type="eggNOG" id="ENOG502SJCE">
    <property type="taxonomic scope" value="Eukaryota"/>
</dbReference>
<dbReference type="PANTHER" id="PTHR24121:SF21">
    <property type="entry name" value="ANKYRIN REPEAT FAMILY PROTEIN"/>
    <property type="match status" value="1"/>
</dbReference>
<dbReference type="InterPro" id="IPR000719">
    <property type="entry name" value="Prot_kinase_dom"/>
</dbReference>
<feature type="region of interest" description="Disordered" evidence="1">
    <location>
        <begin position="601"/>
        <end position="626"/>
    </location>
</feature>
<feature type="compositionally biased region" description="Basic and acidic residues" evidence="1">
    <location>
        <begin position="1"/>
        <end position="11"/>
    </location>
</feature>
<evidence type="ECO:0000256" key="1">
    <source>
        <dbReference type="SAM" id="MobiDB-lite"/>
    </source>
</evidence>
<gene>
    <name evidence="3" type="ORF">THAPSDRAFT_22185</name>
</gene>
<dbReference type="SUPFAM" id="SSF56112">
    <property type="entry name" value="Protein kinase-like (PK-like)"/>
    <property type="match status" value="1"/>
</dbReference>
<feature type="compositionally biased region" description="Low complexity" evidence="1">
    <location>
        <begin position="12"/>
        <end position="24"/>
    </location>
</feature>